<dbReference type="AlphaFoldDB" id="A0A1M6NJ52"/>
<evidence type="ECO:0000313" key="1">
    <source>
        <dbReference type="EMBL" id="SHJ95572.1"/>
    </source>
</evidence>
<gene>
    <name evidence="1" type="ORF">SAMN02745216_02599</name>
</gene>
<name>A0A1M6NJ52_9BACT</name>
<reference evidence="2" key="1">
    <citation type="submission" date="2016-11" db="EMBL/GenBank/DDBJ databases">
        <authorList>
            <person name="Varghese N."/>
            <person name="Submissions S."/>
        </authorList>
    </citation>
    <scope>NUCLEOTIDE SEQUENCE [LARGE SCALE GENOMIC DNA]</scope>
    <source>
        <strain evidence="2">DSM 16219</strain>
    </source>
</reference>
<sequence>MAVKRLDDKDASKTAILRVTVPKRLLNEIRETKKKCKEKGFSFDIKPDVARAIENAISEAKKVLAEEGD</sequence>
<dbReference type="OrthoDB" id="9871288at2"/>
<dbReference type="RefSeq" id="WP_012609228.1">
    <property type="nucleotide sequence ID" value="NZ_FQZU01000015.1"/>
</dbReference>
<proteinExistence type="predicted"/>
<organism evidence="1 2">
    <name type="scientific">Desulfatibacillum alkenivorans DSM 16219</name>
    <dbReference type="NCBI Taxonomy" id="1121393"/>
    <lineage>
        <taxon>Bacteria</taxon>
        <taxon>Pseudomonadati</taxon>
        <taxon>Thermodesulfobacteriota</taxon>
        <taxon>Desulfobacteria</taxon>
        <taxon>Desulfobacterales</taxon>
        <taxon>Desulfatibacillaceae</taxon>
        <taxon>Desulfatibacillum</taxon>
    </lineage>
</organism>
<evidence type="ECO:0000313" key="2">
    <source>
        <dbReference type="Proteomes" id="UP000183994"/>
    </source>
</evidence>
<dbReference type="EMBL" id="FQZU01000015">
    <property type="protein sequence ID" value="SHJ95572.1"/>
    <property type="molecule type" value="Genomic_DNA"/>
</dbReference>
<protein>
    <submittedName>
        <fullName evidence="1">Uncharacterized protein</fullName>
    </submittedName>
</protein>
<dbReference type="Proteomes" id="UP000183994">
    <property type="component" value="Unassembled WGS sequence"/>
</dbReference>
<accession>A0A1M6NJ52</accession>
<keyword evidence="2" id="KW-1185">Reference proteome</keyword>